<organism evidence="3 4">
    <name type="scientific">Pantoea osteomyelitidis</name>
    <dbReference type="NCBI Taxonomy" id="3230026"/>
    <lineage>
        <taxon>Bacteria</taxon>
        <taxon>Pseudomonadati</taxon>
        <taxon>Pseudomonadota</taxon>
        <taxon>Gammaproteobacteria</taxon>
        <taxon>Enterobacterales</taxon>
        <taxon>Erwiniaceae</taxon>
        <taxon>Pantoea</taxon>
    </lineage>
</organism>
<feature type="compositionally biased region" description="Low complexity" evidence="1">
    <location>
        <begin position="318"/>
        <end position="338"/>
    </location>
</feature>
<sequence>MAHEKIVTLFDSAMQAEAAKRNLTKAGFPDRDISLISGDRLQSEGKAIRHPSIWQRLFGDTVDKDQADVYSKAMDKGGVVLTLRTEEENLAKAMTILHSHDSVDMPERMKSSLTDPSERELMTGEREASVTNRNFAGETDDRYEEPVRTSLTGDETEDEILRLAEEQIEVGKRLVSEGSTRVRRYTVTDQVSEDVSLHEQHADVFRRAIDEPAYLGEVDWTEKTVEIAESHEQPVINKTARVKEEVVVRTDTNERTETVNDTVRRQEVDIDRTTPEMNERALSPTGTNANLGRSGMNQNTLNSGVNTSVNDDVTAKPAAAASTTGVNTTGNTTAAAQTRDGKPSMTDKVSNKVGEAKDKVEDKLKQRDYDHTH</sequence>
<evidence type="ECO:0000313" key="3">
    <source>
        <dbReference type="EMBL" id="MFH8133241.1"/>
    </source>
</evidence>
<dbReference type="PANTHER" id="PTHR38463:SF1">
    <property type="entry name" value="STRESS RESPONSE PROTEIN YSNF"/>
    <property type="match status" value="1"/>
</dbReference>
<feature type="compositionally biased region" description="Basic and acidic residues" evidence="1">
    <location>
        <begin position="104"/>
        <end position="128"/>
    </location>
</feature>
<dbReference type="Proteomes" id="UP001611251">
    <property type="component" value="Unassembled WGS sequence"/>
</dbReference>
<dbReference type="PANTHER" id="PTHR38463">
    <property type="entry name" value="STRESS RESPONSE PROTEIN YSNF"/>
    <property type="match status" value="1"/>
</dbReference>
<name>A0ABW7PSG1_9GAMM</name>
<dbReference type="InterPro" id="IPR052967">
    <property type="entry name" value="Stress_Response_Assoc"/>
</dbReference>
<dbReference type="EMBL" id="JBGFSN010000003">
    <property type="protein sequence ID" value="MFH8133241.1"/>
    <property type="molecule type" value="Genomic_DNA"/>
</dbReference>
<feature type="region of interest" description="Disordered" evidence="1">
    <location>
        <begin position="104"/>
        <end position="154"/>
    </location>
</feature>
<dbReference type="RefSeq" id="WP_397212014.1">
    <property type="nucleotide sequence ID" value="NZ_JBGFSN010000003.1"/>
</dbReference>
<proteinExistence type="predicted"/>
<feature type="region of interest" description="Disordered" evidence="1">
    <location>
        <begin position="278"/>
        <end position="373"/>
    </location>
</feature>
<keyword evidence="4" id="KW-1185">Reference proteome</keyword>
<gene>
    <name evidence="3" type="ORF">ABU178_03455</name>
</gene>
<feature type="compositionally biased region" description="Polar residues" evidence="1">
    <location>
        <begin position="284"/>
        <end position="311"/>
    </location>
</feature>
<evidence type="ECO:0000313" key="4">
    <source>
        <dbReference type="Proteomes" id="UP001611251"/>
    </source>
</evidence>
<evidence type="ECO:0000256" key="1">
    <source>
        <dbReference type="SAM" id="MobiDB-lite"/>
    </source>
</evidence>
<evidence type="ECO:0000259" key="2">
    <source>
        <dbReference type="Pfam" id="PF09557"/>
    </source>
</evidence>
<dbReference type="InterPro" id="IPR019060">
    <property type="entry name" value="DUF2382"/>
</dbReference>
<reference evidence="3 4" key="1">
    <citation type="submission" date="2024-08" db="EMBL/GenBank/DDBJ databases">
        <title>Pantoea ronii - a newly identified human opportunistic pathogen.</title>
        <authorList>
            <person name="Keidar-Friedman D."/>
            <person name="Sorek N."/>
            <person name="Leshin-Carmel D."/>
            <person name="Tsur A."/>
            <person name="Amsalem M."/>
            <person name="Tolkach D."/>
            <person name="Brosh-Nissimov T."/>
        </authorList>
    </citation>
    <scope>NUCLEOTIDE SEQUENCE [LARGE SCALE GENOMIC DNA]</scope>
    <source>
        <strain evidence="3 4">AA23256</strain>
    </source>
</reference>
<feature type="compositionally biased region" description="Basic and acidic residues" evidence="1">
    <location>
        <begin position="354"/>
        <end position="373"/>
    </location>
</feature>
<feature type="domain" description="DUF2382" evidence="2">
    <location>
        <begin position="161"/>
        <end position="270"/>
    </location>
</feature>
<comment type="caution">
    <text evidence="3">The sequence shown here is derived from an EMBL/GenBank/DDBJ whole genome shotgun (WGS) entry which is preliminary data.</text>
</comment>
<accession>A0ABW7PSG1</accession>
<dbReference type="Pfam" id="PF09557">
    <property type="entry name" value="DUF2382"/>
    <property type="match status" value="1"/>
</dbReference>
<protein>
    <submittedName>
        <fullName evidence="3">YsnF/AvaK domain-containing protein</fullName>
    </submittedName>
</protein>